<sequence length="139" mass="15443">MSRNRLADEVWRAMTALVFDNRDSWKRAVIEEAGLPFSRIRVLKRLSRRPMTVKDLAHAATIDAPAATVAVNDLEERGLVVRAVDPSNRRCKVVSLTEAGREMVDRIDAVEDPAPDVLATLERAELDALKAILARLSAK</sequence>
<organism evidence="2 3">
    <name type="scientific">Mycobacterium deserti</name>
    <dbReference type="NCBI Taxonomy" id="2978347"/>
    <lineage>
        <taxon>Bacteria</taxon>
        <taxon>Bacillati</taxon>
        <taxon>Actinomycetota</taxon>
        <taxon>Actinomycetes</taxon>
        <taxon>Mycobacteriales</taxon>
        <taxon>Mycobacteriaceae</taxon>
        <taxon>Mycobacterium</taxon>
    </lineage>
</organism>
<dbReference type="InterPro" id="IPR000835">
    <property type="entry name" value="HTH_MarR-typ"/>
</dbReference>
<dbReference type="SUPFAM" id="SSF46785">
    <property type="entry name" value="Winged helix' DNA-binding domain"/>
    <property type="match status" value="1"/>
</dbReference>
<dbReference type="Gene3D" id="1.10.10.10">
    <property type="entry name" value="Winged helix-like DNA-binding domain superfamily/Winged helix DNA-binding domain"/>
    <property type="match status" value="1"/>
</dbReference>
<evidence type="ECO:0000313" key="2">
    <source>
        <dbReference type="EMBL" id="MCT7657553.1"/>
    </source>
</evidence>
<dbReference type="EMBL" id="JAODWD010000001">
    <property type="protein sequence ID" value="MCT7657553.1"/>
    <property type="molecule type" value="Genomic_DNA"/>
</dbReference>
<gene>
    <name evidence="2" type="ORF">N4S67_03850</name>
</gene>
<dbReference type="InterPro" id="IPR036388">
    <property type="entry name" value="WH-like_DNA-bd_sf"/>
</dbReference>
<comment type="caution">
    <text evidence="2">The sequence shown here is derived from an EMBL/GenBank/DDBJ whole genome shotgun (WGS) entry which is preliminary data.</text>
</comment>
<name>A0ABT2M5M1_9MYCO</name>
<dbReference type="Pfam" id="PF12802">
    <property type="entry name" value="MarR_2"/>
    <property type="match status" value="1"/>
</dbReference>
<dbReference type="RefSeq" id="WP_260991590.1">
    <property type="nucleotide sequence ID" value="NZ_JAODWD010000001.1"/>
</dbReference>
<dbReference type="InterPro" id="IPR039422">
    <property type="entry name" value="MarR/SlyA-like"/>
</dbReference>
<dbReference type="PANTHER" id="PTHR33164">
    <property type="entry name" value="TRANSCRIPTIONAL REGULATOR, MARR FAMILY"/>
    <property type="match status" value="1"/>
</dbReference>
<dbReference type="InterPro" id="IPR011991">
    <property type="entry name" value="ArsR-like_HTH"/>
</dbReference>
<evidence type="ECO:0000259" key="1">
    <source>
        <dbReference type="PROSITE" id="PS50995"/>
    </source>
</evidence>
<protein>
    <submittedName>
        <fullName evidence="2">MarR family transcriptional regulator</fullName>
    </submittedName>
</protein>
<accession>A0ABT2M5M1</accession>
<evidence type="ECO:0000313" key="3">
    <source>
        <dbReference type="Proteomes" id="UP001206639"/>
    </source>
</evidence>
<proteinExistence type="predicted"/>
<keyword evidence="3" id="KW-1185">Reference proteome</keyword>
<reference evidence="3" key="1">
    <citation type="submission" date="2023-07" db="EMBL/GenBank/DDBJ databases">
        <authorList>
            <person name="Deng Y."/>
            <person name="Zhang Y.-Q."/>
        </authorList>
    </citation>
    <scope>NUCLEOTIDE SEQUENCE [LARGE SCALE GENOMIC DNA]</scope>
    <source>
        <strain evidence="3">CPCC 205710</strain>
    </source>
</reference>
<dbReference type="PROSITE" id="PS50995">
    <property type="entry name" value="HTH_MARR_2"/>
    <property type="match status" value="1"/>
</dbReference>
<dbReference type="PANTHER" id="PTHR33164:SF101">
    <property type="entry name" value="TRANSCRIPTIONAL REPRESSOR MPRA"/>
    <property type="match status" value="1"/>
</dbReference>
<dbReference type="InterPro" id="IPR036390">
    <property type="entry name" value="WH_DNA-bd_sf"/>
</dbReference>
<dbReference type="Proteomes" id="UP001206639">
    <property type="component" value="Unassembled WGS sequence"/>
</dbReference>
<dbReference type="SMART" id="SM00347">
    <property type="entry name" value="HTH_MARR"/>
    <property type="match status" value="1"/>
</dbReference>
<dbReference type="PRINTS" id="PR00598">
    <property type="entry name" value="HTHMARR"/>
</dbReference>
<dbReference type="CDD" id="cd00090">
    <property type="entry name" value="HTH_ARSR"/>
    <property type="match status" value="1"/>
</dbReference>
<feature type="domain" description="HTH marR-type" evidence="1">
    <location>
        <begin position="3"/>
        <end position="138"/>
    </location>
</feature>